<protein>
    <submittedName>
        <fullName evidence="1">Uncharacterized protein</fullName>
    </submittedName>
</protein>
<gene>
    <name evidence="1" type="ORF">L2E82_36257</name>
</gene>
<reference evidence="2" key="1">
    <citation type="journal article" date="2022" name="Mol. Ecol. Resour.">
        <title>The genomes of chicory, endive, great burdock and yacon provide insights into Asteraceae palaeo-polyploidization history and plant inulin production.</title>
        <authorList>
            <person name="Fan W."/>
            <person name="Wang S."/>
            <person name="Wang H."/>
            <person name="Wang A."/>
            <person name="Jiang F."/>
            <person name="Liu H."/>
            <person name="Zhao H."/>
            <person name="Xu D."/>
            <person name="Zhang Y."/>
        </authorList>
    </citation>
    <scope>NUCLEOTIDE SEQUENCE [LARGE SCALE GENOMIC DNA]</scope>
    <source>
        <strain evidence="2">cv. Punajuju</strain>
    </source>
</reference>
<keyword evidence="2" id="KW-1185">Reference proteome</keyword>
<name>A0ACB9BRB4_CICIN</name>
<dbReference type="EMBL" id="CM042014">
    <property type="protein sequence ID" value="KAI3724478.1"/>
    <property type="molecule type" value="Genomic_DNA"/>
</dbReference>
<comment type="caution">
    <text evidence="1">The sequence shown here is derived from an EMBL/GenBank/DDBJ whole genome shotgun (WGS) entry which is preliminary data.</text>
</comment>
<sequence>MTTKMKELDGTSSDVKKHMEANNISSLEIPTRVPGWLEEVQKVKEDAQSISSTRNGCFNLKMRYRAGRNALKITEEMESLLDENSKIIWSNAQKPLGKVNSKNASTSNPFNGDAQNHFKSREKPFKDALDSLQKHHTSQVIALCGMGGVGKTTMMEQLKKTAEDWKMFDWILKVVIGQKIDIESIQQAVALYMGQPLPEKPITARADLLRIGFEKMFEEKKKVLVIFDDVWESFELKDIGLSPLLNGFKLLLTSRYESTCSQFAGEANSYINVIRMDVMEELEAHNFFFQITGVAKKHDHELYQIGCEIVRRCGFLPLAIKLIGTTLKSKEAYLWRDALKRLKKNNLDKNVQKTIEMSYTYIKDEEEKAIFLLCGLFPDDFDIPIEELTRYAWGLQLLNEVSTFGDARDRTKTCVYNLKTSNLLFDSDYNGCVKMHDLVHAFVLGKVSKGDLAWIVNHGDIPKWSRVGMNESCKRISMTCKGIYVFPRDFKYPNVSLLRLMHGDKSLRFPEDFYERMENIEVIAYEKMQYPLLPRSLECSTKLRTLLLHQCLLMFDCSAIGELLNLEVLSFAHCGIKKLPSTIGKLKELKLLDLTGCVNLRIDDGVLINLVKLEELYMKVDKGAIRFTDGNHTELAALSEHLSTLEVEFFDNNGMPENMFFMKLERFKISMGRSLGDSSGLKMHSFENTLMLVTNKEELLQSRINELFEKTEVLYLEVDGMENLQEVLVESYRLPQHSFNNLRSLDVYKCGNLRYLFTVPVTSGLMKLECLKISNCRVMEVLAYCEDDGVGVIRFSELKYLSLFRLPNLVGFCNSVNVIELPQLVELRLDGLPNFTSIYPENTSATSSKVSVNQPFLKKEIMIPKLDILHVGSMNKLKEIWPYQVSSSDQVTTCMLRKIEVYGCDNIENLFPRNPMWLLRHLEELVVYHCGSIEVLFNIDMSCIGESEEYISNLRRICVNNLGKLRELCRMKGEGVSDILIRSFQAVEMIEIQMCESFLSVFTPTINNFDVRTLMNVSIDGRRHWEEKGRNIGLVNKSQEIEVLSKEEIPRVYDNVHDVAFPVYRLKKLEIFKCNGVDVVFKIESSSSSDLTTHQPKQPPLLVLPDLKELWLQDMGRMSHVWKYNWNKLVIPQNQSQLSFHNLTNIFLFECHNIKYLFSPLMGMLLPNLKVVEIIDCDGIEEVVSNRYDENNEMDTSISTHKNIISFPHLEDLDLRNLPCLKIIDGGNAFKCSQVDVASWFLCQYSKKIEIRHCHDLSTLCPKYVVGKLNKLVELRISECKSMMELFEGEGVSDDGVHAIGDDICTAMTIPRHGIRTLFELPNLTILHIEKCECLEYIFTSSTIESLNQLKELTVDECKAVQVIVREIGEPTETSKSLVFPRLKSLTLADLPNLEGFFLGMNEFRWPLLEKVTMYGCPQMMNFTSNHSMAPKLNYIHTGVGKHTLECGLNFHLSNPTHESQLDTCSLPDIIKLLHFPWSFSNLVEVDAQKKDKLLDSLVIFPCNELLNLKNIEKICIAHPYYQYSIEEVFEVVEGTNDDMNETQSVVVFEKLKEMTLDRLDNLTHIWKSNRWIVLNFPNLTKVSINDCRLLGHVFTRCMVGSLLQLQELQISDCESMDVIVKQVEDSDTRATEVVFPCLKSITLLKLPNINGFYLGKESVLLPSLDNLEIKDCPQITVFTCGLSTTPKLKLIDTTFGLCHATEDPTSFIKTKQQEGWQF</sequence>
<reference evidence="1 2" key="2">
    <citation type="journal article" date="2022" name="Mol. Ecol. Resour.">
        <title>The genomes of chicory, endive, great burdock and yacon provide insights into Asteraceae paleo-polyploidization history and plant inulin production.</title>
        <authorList>
            <person name="Fan W."/>
            <person name="Wang S."/>
            <person name="Wang H."/>
            <person name="Wang A."/>
            <person name="Jiang F."/>
            <person name="Liu H."/>
            <person name="Zhao H."/>
            <person name="Xu D."/>
            <person name="Zhang Y."/>
        </authorList>
    </citation>
    <scope>NUCLEOTIDE SEQUENCE [LARGE SCALE GENOMIC DNA]</scope>
    <source>
        <strain evidence="2">cv. Punajuju</strain>
        <tissue evidence="1">Leaves</tissue>
    </source>
</reference>
<organism evidence="1 2">
    <name type="scientific">Cichorium intybus</name>
    <name type="common">Chicory</name>
    <dbReference type="NCBI Taxonomy" id="13427"/>
    <lineage>
        <taxon>Eukaryota</taxon>
        <taxon>Viridiplantae</taxon>
        <taxon>Streptophyta</taxon>
        <taxon>Embryophyta</taxon>
        <taxon>Tracheophyta</taxon>
        <taxon>Spermatophyta</taxon>
        <taxon>Magnoliopsida</taxon>
        <taxon>eudicotyledons</taxon>
        <taxon>Gunneridae</taxon>
        <taxon>Pentapetalae</taxon>
        <taxon>asterids</taxon>
        <taxon>campanulids</taxon>
        <taxon>Asterales</taxon>
        <taxon>Asteraceae</taxon>
        <taxon>Cichorioideae</taxon>
        <taxon>Cichorieae</taxon>
        <taxon>Cichoriinae</taxon>
        <taxon>Cichorium</taxon>
    </lineage>
</organism>
<dbReference type="Proteomes" id="UP001055811">
    <property type="component" value="Linkage Group LG06"/>
</dbReference>
<proteinExistence type="predicted"/>
<evidence type="ECO:0000313" key="1">
    <source>
        <dbReference type="EMBL" id="KAI3724478.1"/>
    </source>
</evidence>
<accession>A0ACB9BRB4</accession>
<evidence type="ECO:0000313" key="2">
    <source>
        <dbReference type="Proteomes" id="UP001055811"/>
    </source>
</evidence>